<dbReference type="InterPro" id="IPR012338">
    <property type="entry name" value="Beta-lactam/transpept-like"/>
</dbReference>
<name>A0ABR4XRF1_9LACO</name>
<feature type="domain" description="Beta-lactamase-related" evidence="1">
    <location>
        <begin position="7"/>
        <end position="237"/>
    </location>
</feature>
<dbReference type="Pfam" id="PF00144">
    <property type="entry name" value="Beta-lactamase"/>
    <property type="match status" value="1"/>
</dbReference>
<accession>A0ABR4XRF1</accession>
<sequence>MKEAHFSGSILVISKNRILLNHGYGYADRQKGIANTPRSLFGLASIQKSLTALMIFQQIKTGKISLDTTLDHYYPLLPDAKQITIHHLLTMSSGLLSSNRAIPRQVSDDDYILPAIEGAEQKYPLGSWHYSPVNYKILAGILQTVTGKTYSENFDQTFGKKFAFVSYKKFSSERYRTLSYYDLSERKPAGYDTKIMSNEIATGNVFTTCSNLYLYFRDLLTGGLLPPELVDQMFSTFGRSPYSCGVYPNRDYVRAHGYIFKYEPSIIISRNGQDAVIMLANAPVKGSWQRYAQEFYRELTFTNKIVKQ</sequence>
<dbReference type="InterPro" id="IPR001466">
    <property type="entry name" value="Beta-lactam-related"/>
</dbReference>
<evidence type="ECO:0000313" key="2">
    <source>
        <dbReference type="EMBL" id="KGO32047.1"/>
    </source>
</evidence>
<gene>
    <name evidence="2" type="ORF">Q757_03385</name>
</gene>
<dbReference type="Proteomes" id="UP000030023">
    <property type="component" value="Unassembled WGS sequence"/>
</dbReference>
<comment type="caution">
    <text evidence="2">The sequence shown here is derived from an EMBL/GenBank/DDBJ whole genome shotgun (WGS) entry which is preliminary data.</text>
</comment>
<dbReference type="PANTHER" id="PTHR43283:SF3">
    <property type="entry name" value="BETA-LACTAMASE FAMILY PROTEIN (AFU_ORTHOLOGUE AFUA_5G07500)"/>
    <property type="match status" value="1"/>
</dbReference>
<proteinExistence type="predicted"/>
<dbReference type="EMBL" id="AXCV01000115">
    <property type="protein sequence ID" value="KGO32047.1"/>
    <property type="molecule type" value="Genomic_DNA"/>
</dbReference>
<protein>
    <recommendedName>
        <fullName evidence="1">Beta-lactamase-related domain-containing protein</fullName>
    </recommendedName>
</protein>
<dbReference type="Gene3D" id="3.40.710.10">
    <property type="entry name" value="DD-peptidase/beta-lactamase superfamily"/>
    <property type="match status" value="1"/>
</dbReference>
<evidence type="ECO:0000313" key="3">
    <source>
        <dbReference type="Proteomes" id="UP000030023"/>
    </source>
</evidence>
<dbReference type="PANTHER" id="PTHR43283">
    <property type="entry name" value="BETA-LACTAMASE-RELATED"/>
    <property type="match status" value="1"/>
</dbReference>
<evidence type="ECO:0000259" key="1">
    <source>
        <dbReference type="Pfam" id="PF00144"/>
    </source>
</evidence>
<reference evidence="2 3" key="1">
    <citation type="journal article" date="2014" name="Antonie Van Leeuwenhoek">
        <title>Oenococcus alcoholitolerans sp. nov., a lactic acid bacteria isolated from cachaca and ethanol fermentation processes.</title>
        <authorList>
            <person name="Badotti F."/>
            <person name="Moreira A.P."/>
            <person name="Tonon L.A."/>
            <person name="de Lucena B.T."/>
            <person name="Gomes Fde C."/>
            <person name="Kruger R."/>
            <person name="Thompson C.C."/>
            <person name="de Morais M.A.Jr."/>
            <person name="Rosa C.A."/>
            <person name="Thompson F.L."/>
        </authorList>
    </citation>
    <scope>NUCLEOTIDE SEQUENCE [LARGE SCALE GENOMIC DNA]</scope>
    <source>
        <strain evidence="2 3">UFRJ-M7.2.18</strain>
    </source>
</reference>
<dbReference type="SUPFAM" id="SSF56601">
    <property type="entry name" value="beta-lactamase/transpeptidase-like"/>
    <property type="match status" value="1"/>
</dbReference>
<organism evidence="2 3">
    <name type="scientific">Oenococcus alcoholitolerans</name>
    <dbReference type="NCBI Taxonomy" id="931074"/>
    <lineage>
        <taxon>Bacteria</taxon>
        <taxon>Bacillati</taxon>
        <taxon>Bacillota</taxon>
        <taxon>Bacilli</taxon>
        <taxon>Lactobacillales</taxon>
        <taxon>Lactobacillaceae</taxon>
        <taxon>Oenococcus</taxon>
    </lineage>
</organism>
<dbReference type="InterPro" id="IPR050789">
    <property type="entry name" value="Diverse_Enzym_Activities"/>
</dbReference>
<keyword evidence="3" id="KW-1185">Reference proteome</keyword>